<name>A0ABT5T1E4_9PSEU</name>
<sequence length="308" mass="30867">MLALVVGGGVGAVAGPTPAPAPEAPTGTAGSAAAPPRPEDGGGTPGAATDAGGLAVSEDGYTLDVTDTPDRADRPGELAFRILGPGGAPVTAFTPTHDKPLHLIVVRRDQSGFQHLHPVMDPDGTWRTTTALAPGDHRVFADFAPDGRTEAMTLGRDIAVAGAYGPVPLPPPSTVATTPDGYTVTLTGALVPGTASPVTLSVARDGAPVTDLQPYLAAYGHLVALRTGDLAYLHVHPTGSPGDGRTAAGPAIEFVAEVPSAGPYRLYLDFAHRGVVRTAEFTVVAAADPGAPAGAPTTHAESGAPHGH</sequence>
<evidence type="ECO:0000313" key="3">
    <source>
        <dbReference type="Proteomes" id="UP001300763"/>
    </source>
</evidence>
<dbReference type="Proteomes" id="UP001300763">
    <property type="component" value="Unassembled WGS sequence"/>
</dbReference>
<evidence type="ECO:0008006" key="4">
    <source>
        <dbReference type="Google" id="ProtNLM"/>
    </source>
</evidence>
<gene>
    <name evidence="2" type="ORF">PGB27_22155</name>
</gene>
<feature type="region of interest" description="Disordered" evidence="1">
    <location>
        <begin position="15"/>
        <end position="54"/>
    </location>
</feature>
<keyword evidence="3" id="KW-1185">Reference proteome</keyword>
<comment type="caution">
    <text evidence="2">The sequence shown here is derived from an EMBL/GenBank/DDBJ whole genome shotgun (WGS) entry which is preliminary data.</text>
</comment>
<dbReference type="RefSeq" id="WP_274202586.1">
    <property type="nucleotide sequence ID" value="NZ_JAQZAO010000010.1"/>
</dbReference>
<evidence type="ECO:0000313" key="2">
    <source>
        <dbReference type="EMBL" id="MDD7968057.1"/>
    </source>
</evidence>
<evidence type="ECO:0000256" key="1">
    <source>
        <dbReference type="SAM" id="MobiDB-lite"/>
    </source>
</evidence>
<feature type="compositionally biased region" description="Low complexity" evidence="1">
    <location>
        <begin position="24"/>
        <end position="34"/>
    </location>
</feature>
<reference evidence="2 3" key="1">
    <citation type="submission" date="2023-02" db="EMBL/GenBank/DDBJ databases">
        <title>Genome sequencing required for Actinomycetospora new species description.</title>
        <authorList>
            <person name="Saimee Y."/>
            <person name="Duangmal K."/>
        </authorList>
    </citation>
    <scope>NUCLEOTIDE SEQUENCE [LARGE SCALE GENOMIC DNA]</scope>
    <source>
        <strain evidence="2 3">DW7H6</strain>
    </source>
</reference>
<organism evidence="2 3">
    <name type="scientific">Actinomycetospora lemnae</name>
    <dbReference type="NCBI Taxonomy" id="3019891"/>
    <lineage>
        <taxon>Bacteria</taxon>
        <taxon>Bacillati</taxon>
        <taxon>Actinomycetota</taxon>
        <taxon>Actinomycetes</taxon>
        <taxon>Pseudonocardiales</taxon>
        <taxon>Pseudonocardiaceae</taxon>
        <taxon>Actinomycetospora</taxon>
    </lineage>
</organism>
<proteinExistence type="predicted"/>
<protein>
    <recommendedName>
        <fullName evidence="4">Secreted protein</fullName>
    </recommendedName>
</protein>
<dbReference type="EMBL" id="JAQZAO010000010">
    <property type="protein sequence ID" value="MDD7968057.1"/>
    <property type="molecule type" value="Genomic_DNA"/>
</dbReference>
<accession>A0ABT5T1E4</accession>